<reference evidence="1" key="1">
    <citation type="journal article" date="2015" name="Nature">
        <title>Complex archaea that bridge the gap between prokaryotes and eukaryotes.</title>
        <authorList>
            <person name="Spang A."/>
            <person name="Saw J.H."/>
            <person name="Jorgensen S.L."/>
            <person name="Zaremba-Niedzwiedzka K."/>
            <person name="Martijn J."/>
            <person name="Lind A.E."/>
            <person name="van Eijk R."/>
            <person name="Schleper C."/>
            <person name="Guy L."/>
            <person name="Ettema T.J."/>
        </authorList>
    </citation>
    <scope>NUCLEOTIDE SEQUENCE</scope>
</reference>
<gene>
    <name evidence="1" type="ORF">LCGC14_2080230</name>
</gene>
<accession>A0A0F9F369</accession>
<evidence type="ECO:0000313" key="1">
    <source>
        <dbReference type="EMBL" id="KKL72906.1"/>
    </source>
</evidence>
<sequence length="222" mass="25232">MKSVRLSIVLPVQKVHALPLLLVDIDYILHTLRLRSFEILLLVQHGDVLNKDMVGQFRKIIPVLTQVLSDDICSTARGDRVVVYNTRFNISENVWRAFTQVRSQDAPVVVITEDYDAENTVARLSEYIFRLITRLLQRALGLSLNLAVPVGVRLVGYAREVCTDTVIYTVPETVFAAQMRGHRVVIVPTVTVGTGQRFRGYVAVWIALVRTRIQKKQYQENT</sequence>
<comment type="caution">
    <text evidence="1">The sequence shown here is derived from an EMBL/GenBank/DDBJ whole genome shotgun (WGS) entry which is preliminary data.</text>
</comment>
<dbReference type="EMBL" id="LAZR01025125">
    <property type="protein sequence ID" value="KKL72906.1"/>
    <property type="molecule type" value="Genomic_DNA"/>
</dbReference>
<proteinExistence type="predicted"/>
<organism evidence="1">
    <name type="scientific">marine sediment metagenome</name>
    <dbReference type="NCBI Taxonomy" id="412755"/>
    <lineage>
        <taxon>unclassified sequences</taxon>
        <taxon>metagenomes</taxon>
        <taxon>ecological metagenomes</taxon>
    </lineage>
</organism>
<name>A0A0F9F369_9ZZZZ</name>
<protein>
    <submittedName>
        <fullName evidence="1">Uncharacterized protein</fullName>
    </submittedName>
</protein>
<dbReference type="AlphaFoldDB" id="A0A0F9F369"/>